<comment type="caution">
    <text evidence="1">The sequence shown here is derived from an EMBL/GenBank/DDBJ whole genome shotgun (WGS) entry which is preliminary data.</text>
</comment>
<keyword evidence="2" id="KW-1185">Reference proteome</keyword>
<dbReference type="Proteomes" id="UP000672097">
    <property type="component" value="Unassembled WGS sequence"/>
</dbReference>
<reference evidence="1 2" key="1">
    <citation type="submission" date="2021-04" db="EMBL/GenBank/DDBJ databases">
        <title>The genome sequence of type strain Ideonella paludis KCTC 32238.</title>
        <authorList>
            <person name="Liu Y."/>
        </authorList>
    </citation>
    <scope>NUCLEOTIDE SEQUENCE [LARGE SCALE GENOMIC DNA]</scope>
    <source>
        <strain evidence="1 2">KCTC 32238</strain>
    </source>
</reference>
<sequence>MRNVPKEGDAFPWGELIDVTCSELLSELGGSRVDYADTSPQIKFVDAVIGLDGVFLNSEKAARDVVHQLHISLGLIYCDY</sequence>
<protein>
    <submittedName>
        <fullName evidence="1">Uncharacterized protein</fullName>
    </submittedName>
</protein>
<organism evidence="1 2">
    <name type="scientific">Ideonella paludis</name>
    <dbReference type="NCBI Taxonomy" id="1233411"/>
    <lineage>
        <taxon>Bacteria</taxon>
        <taxon>Pseudomonadati</taxon>
        <taxon>Pseudomonadota</taxon>
        <taxon>Betaproteobacteria</taxon>
        <taxon>Burkholderiales</taxon>
        <taxon>Sphaerotilaceae</taxon>
        <taxon>Ideonella</taxon>
    </lineage>
</organism>
<dbReference type="EMBL" id="JAGQDG010000010">
    <property type="protein sequence ID" value="MBQ0937831.1"/>
    <property type="molecule type" value="Genomic_DNA"/>
</dbReference>
<evidence type="ECO:0000313" key="2">
    <source>
        <dbReference type="Proteomes" id="UP000672097"/>
    </source>
</evidence>
<evidence type="ECO:0000313" key="1">
    <source>
        <dbReference type="EMBL" id="MBQ0937831.1"/>
    </source>
</evidence>
<name>A0ABS5E380_9BURK</name>
<gene>
    <name evidence="1" type="ORF">KAK11_21085</name>
</gene>
<accession>A0ABS5E380</accession>
<dbReference type="RefSeq" id="WP_210811555.1">
    <property type="nucleotide sequence ID" value="NZ_JAGQDG010000010.1"/>
</dbReference>
<proteinExistence type="predicted"/>